<organism evidence="7 8">
    <name type="scientific">Anaeramoeba flamelloides</name>
    <dbReference type="NCBI Taxonomy" id="1746091"/>
    <lineage>
        <taxon>Eukaryota</taxon>
        <taxon>Metamonada</taxon>
        <taxon>Anaeramoebidae</taxon>
        <taxon>Anaeramoeba</taxon>
    </lineage>
</organism>
<feature type="compositionally biased region" description="Pro residues" evidence="5">
    <location>
        <begin position="270"/>
        <end position="279"/>
    </location>
</feature>
<evidence type="ECO:0000259" key="6">
    <source>
        <dbReference type="PROSITE" id="PS50002"/>
    </source>
</evidence>
<dbReference type="GO" id="GO:0005737">
    <property type="term" value="C:cytoplasm"/>
    <property type="evidence" value="ECO:0007669"/>
    <property type="project" value="UniProtKB-SubCell"/>
</dbReference>
<dbReference type="InterPro" id="IPR001452">
    <property type="entry name" value="SH3_domain"/>
</dbReference>
<dbReference type="Pfam" id="PF14604">
    <property type="entry name" value="SH3_9"/>
    <property type="match status" value="1"/>
</dbReference>
<reference evidence="7" key="1">
    <citation type="submission" date="2022-08" db="EMBL/GenBank/DDBJ databases">
        <title>Novel sulphate-reducing endosymbionts in the free-living metamonad Anaeramoeba.</title>
        <authorList>
            <person name="Jerlstrom-Hultqvist J."/>
            <person name="Cepicka I."/>
            <person name="Gallot-Lavallee L."/>
            <person name="Salas-Leiva D."/>
            <person name="Curtis B.A."/>
            <person name="Zahonova K."/>
            <person name="Pipaliya S."/>
            <person name="Dacks J."/>
            <person name="Roger A.J."/>
        </authorList>
    </citation>
    <scope>NUCLEOTIDE SEQUENCE</scope>
    <source>
        <strain evidence="7">Busselton2</strain>
    </source>
</reference>
<dbReference type="SUPFAM" id="SSF50044">
    <property type="entry name" value="SH3-domain"/>
    <property type="match status" value="1"/>
</dbReference>
<dbReference type="EMBL" id="JANTQA010000032">
    <property type="protein sequence ID" value="KAJ3439810.1"/>
    <property type="molecule type" value="Genomic_DNA"/>
</dbReference>
<feature type="region of interest" description="Disordered" evidence="5">
    <location>
        <begin position="201"/>
        <end position="307"/>
    </location>
</feature>
<dbReference type="PRINTS" id="PR00452">
    <property type="entry name" value="SH3DOMAIN"/>
</dbReference>
<feature type="compositionally biased region" description="Polar residues" evidence="5">
    <location>
        <begin position="220"/>
        <end position="243"/>
    </location>
</feature>
<dbReference type="InterPro" id="IPR036028">
    <property type="entry name" value="SH3-like_dom_sf"/>
</dbReference>
<dbReference type="PANTHER" id="PTHR47174:SF3">
    <property type="entry name" value="BRIDGING INTEGRATOR 3"/>
    <property type="match status" value="1"/>
</dbReference>
<feature type="compositionally biased region" description="Acidic residues" evidence="5">
    <location>
        <begin position="259"/>
        <end position="268"/>
    </location>
</feature>
<name>A0AAV7ZIK3_9EUKA</name>
<dbReference type="SMART" id="SM00326">
    <property type="entry name" value="SH3"/>
    <property type="match status" value="1"/>
</dbReference>
<dbReference type="Gene3D" id="2.30.30.40">
    <property type="entry name" value="SH3 Domains"/>
    <property type="match status" value="1"/>
</dbReference>
<evidence type="ECO:0000256" key="5">
    <source>
        <dbReference type="SAM" id="MobiDB-lite"/>
    </source>
</evidence>
<dbReference type="InterPro" id="IPR046982">
    <property type="entry name" value="BIN3/RVS161-like"/>
</dbReference>
<dbReference type="GO" id="GO:0008289">
    <property type="term" value="F:lipid binding"/>
    <property type="evidence" value="ECO:0007669"/>
    <property type="project" value="TreeGrafter"/>
</dbReference>
<gene>
    <name evidence="7" type="ORF">M0812_15850</name>
</gene>
<feature type="domain" description="SH3" evidence="6">
    <location>
        <begin position="13"/>
        <end position="72"/>
    </location>
</feature>
<evidence type="ECO:0000256" key="3">
    <source>
        <dbReference type="ARBA" id="ARBA00022490"/>
    </source>
</evidence>
<dbReference type="GO" id="GO:0006897">
    <property type="term" value="P:endocytosis"/>
    <property type="evidence" value="ECO:0007669"/>
    <property type="project" value="InterPro"/>
</dbReference>
<dbReference type="GO" id="GO:0051666">
    <property type="term" value="P:actin cortical patch localization"/>
    <property type="evidence" value="ECO:0007669"/>
    <property type="project" value="InterPro"/>
</dbReference>
<dbReference type="Proteomes" id="UP001146793">
    <property type="component" value="Unassembled WGS sequence"/>
</dbReference>
<dbReference type="AlphaFoldDB" id="A0AAV7ZIK3"/>
<keyword evidence="2 4" id="KW-0728">SH3 domain</keyword>
<sequence>MSKQKKKKQAFKKYKNIAKALYDYQTEETEMLNFNSGDRIKIISRNSDGWWEGSLDSQKGFFPSNYVQDLTLPKAPPSVIAKDILTEVSEVLRKKIKAQQSMIKSKFRQSFENNQTFFDDHFYQAIELRNTLEEKIKLPNMDLSEYLVQIRTTLTSHPYTHEIMIKKEKLINTILKKKAAISKRLLETIESRKVELKLIEGTQNQEKQKPKKRTRRASLKKSQQQIDQIRNKSKLLQQSSLENQEFEFSGTDTENITSESEDESEDDPNIPKPPLPPPTEEYFDNDFNRDIFFEGESGIPKPPPKKK</sequence>
<evidence type="ECO:0000313" key="8">
    <source>
        <dbReference type="Proteomes" id="UP001146793"/>
    </source>
</evidence>
<accession>A0AAV7ZIK3</accession>
<feature type="compositionally biased region" description="Basic residues" evidence="5">
    <location>
        <begin position="209"/>
        <end position="219"/>
    </location>
</feature>
<comment type="caution">
    <text evidence="7">The sequence shown here is derived from an EMBL/GenBank/DDBJ whole genome shotgun (WGS) entry which is preliminary data.</text>
</comment>
<dbReference type="GO" id="GO:0015629">
    <property type="term" value="C:actin cytoskeleton"/>
    <property type="evidence" value="ECO:0007669"/>
    <property type="project" value="TreeGrafter"/>
</dbReference>
<keyword evidence="3" id="KW-0963">Cytoplasm</keyword>
<evidence type="ECO:0000256" key="2">
    <source>
        <dbReference type="ARBA" id="ARBA00022443"/>
    </source>
</evidence>
<dbReference type="CDD" id="cd00174">
    <property type="entry name" value="SH3"/>
    <property type="match status" value="1"/>
</dbReference>
<evidence type="ECO:0000313" key="7">
    <source>
        <dbReference type="EMBL" id="KAJ3439810.1"/>
    </source>
</evidence>
<protein>
    <submittedName>
        <fullName evidence="7">Endophilin-a</fullName>
    </submittedName>
</protein>
<dbReference type="FunFam" id="2.30.30.40:FF:000072">
    <property type="entry name" value="Unconventional Myosin IB"/>
    <property type="match status" value="1"/>
</dbReference>
<dbReference type="GO" id="GO:0097320">
    <property type="term" value="P:plasma membrane tubulation"/>
    <property type="evidence" value="ECO:0007669"/>
    <property type="project" value="TreeGrafter"/>
</dbReference>
<evidence type="ECO:0000256" key="1">
    <source>
        <dbReference type="ARBA" id="ARBA00004496"/>
    </source>
</evidence>
<comment type="subcellular location">
    <subcellularLocation>
        <location evidence="1">Cytoplasm</location>
    </subcellularLocation>
</comment>
<proteinExistence type="predicted"/>
<evidence type="ECO:0000256" key="4">
    <source>
        <dbReference type="PROSITE-ProRule" id="PRU00192"/>
    </source>
</evidence>
<dbReference type="PANTHER" id="PTHR47174">
    <property type="entry name" value="BRIDGING INTEGRATOR 3"/>
    <property type="match status" value="1"/>
</dbReference>
<dbReference type="PROSITE" id="PS50002">
    <property type="entry name" value="SH3"/>
    <property type="match status" value="1"/>
</dbReference>